<dbReference type="AlphaFoldDB" id="A0A8J6HA40"/>
<accession>A0A8J6HA40</accession>
<feature type="region of interest" description="Disordered" evidence="1">
    <location>
        <begin position="963"/>
        <end position="1002"/>
    </location>
</feature>
<feature type="domain" description="Reverse transcriptase" evidence="2">
    <location>
        <begin position="455"/>
        <end position="614"/>
    </location>
</feature>
<evidence type="ECO:0000256" key="1">
    <source>
        <dbReference type="SAM" id="MobiDB-lite"/>
    </source>
</evidence>
<dbReference type="Gene3D" id="3.30.420.10">
    <property type="entry name" value="Ribonuclease H-like superfamily/Ribonuclease H"/>
    <property type="match status" value="1"/>
</dbReference>
<sequence length="1002" mass="111313">MSVRVPWNPLAGRYGLEREEHRSCGGVRIFPSDLENPGEGHVEASRRFVPISAAGLQGKSANWIRNFGIRIGSEDRGVSGLSGKRVAADVPGLGEVKRRRFGVQRTIRARSRALASRGTVLLRGSGCAREGVRMSSSAAIQRALNVNVKKFKQARVNGGSNYDSHWRDKIASGALSKGLEQTSEDSSSRLWISDRPTGWSGRDHVRAVQLRTANLPTKAIPSVPVGQRRCRHGCAVDESIAHVLQTCPLTHGSRIRRHNEVVAKIARHCKTRGWAVEDEPHIRSPCGQLFKPDLAVHLPGGTTVIADVQVAWDSESLRIPYERKRAKYDVPPFHKAAKRSWPGKKLVFAPIILGARGIWPRLNSDRSSILEIPPRCSSQLCEFGPQMGVVYSRRIQSFGVGKATQPPTRPLRLGSIVYLCPSGLAGNRRTLSQMPRHLISDAHEWINEIPTVPTCPGDLGRAIADFLQDRSVTSEGVTVRTSRGCPQGSCLGPILWLLIMEDWFAGMDEVRAGEDVTVEVQAFADDQLVLISASSLAKLEAAWDKTWAACQLWASAHKLEYAPEKTTAIFVPAKSGLVRFGQNRRTLVRKNPRLRMGNGNIRIEEAVKYLGVVIDRGLLWVEHARYVAGKVMAAAHKVRGVAGRTWGTDPRTLREIYDGAIRPALLYGAGVWGERSEDTRIQKRLRAAQRSFLLGITRAYRTSSNVALEVLAGCVPLHIEAASAHSTWVASKSRGFEGKAVFAEGPHPAEPDRKWHELREERITGTCFWTDASCEEERTAIGVIRTEQGEIVERKGLRLQDGYPTHMAELYALGIAIKSVSGQRGTTVNFATDSRVALDMLTKRRGGTAHRIHKELMRIEREGSAVKLWWSSDQNSGIAEADRMAKRAREEPEEFPEEQAPITGRMLKKEATRAAKERWQTEWDQGEKGRMTHSIIKEVDRKLRGWNHKAVCLLTGHGPFRGYLRRTRPNTSSENATTQEGTRQERGGGEGRRPQEGLFLFR</sequence>
<dbReference type="EMBL" id="JABDTM020023764">
    <property type="protein sequence ID" value="KAH0814930.1"/>
    <property type="molecule type" value="Genomic_DNA"/>
</dbReference>
<organism evidence="3 4">
    <name type="scientific">Tenebrio molitor</name>
    <name type="common">Yellow mealworm beetle</name>
    <dbReference type="NCBI Taxonomy" id="7067"/>
    <lineage>
        <taxon>Eukaryota</taxon>
        <taxon>Metazoa</taxon>
        <taxon>Ecdysozoa</taxon>
        <taxon>Arthropoda</taxon>
        <taxon>Hexapoda</taxon>
        <taxon>Insecta</taxon>
        <taxon>Pterygota</taxon>
        <taxon>Neoptera</taxon>
        <taxon>Endopterygota</taxon>
        <taxon>Coleoptera</taxon>
        <taxon>Polyphaga</taxon>
        <taxon>Cucujiformia</taxon>
        <taxon>Tenebrionidae</taxon>
        <taxon>Tenebrio</taxon>
    </lineage>
</organism>
<dbReference type="Pfam" id="PF00078">
    <property type="entry name" value="RVT_1"/>
    <property type="match status" value="1"/>
</dbReference>
<protein>
    <recommendedName>
        <fullName evidence="2">Reverse transcriptase domain-containing protein</fullName>
    </recommendedName>
</protein>
<proteinExistence type="predicted"/>
<comment type="caution">
    <text evidence="3">The sequence shown here is derived from an EMBL/GenBank/DDBJ whole genome shotgun (WGS) entry which is preliminary data.</text>
</comment>
<dbReference type="InterPro" id="IPR036397">
    <property type="entry name" value="RNaseH_sf"/>
</dbReference>
<dbReference type="PANTHER" id="PTHR33332">
    <property type="entry name" value="REVERSE TRANSCRIPTASE DOMAIN-CONTAINING PROTEIN"/>
    <property type="match status" value="1"/>
</dbReference>
<reference evidence="3" key="2">
    <citation type="submission" date="2021-08" db="EMBL/GenBank/DDBJ databases">
        <authorList>
            <person name="Eriksson T."/>
        </authorList>
    </citation>
    <scope>NUCLEOTIDE SEQUENCE</scope>
    <source>
        <strain evidence="3">Stoneville</strain>
        <tissue evidence="3">Whole head</tissue>
    </source>
</reference>
<evidence type="ECO:0000259" key="2">
    <source>
        <dbReference type="Pfam" id="PF00078"/>
    </source>
</evidence>
<name>A0A8J6HA40_TENMO</name>
<evidence type="ECO:0000313" key="4">
    <source>
        <dbReference type="Proteomes" id="UP000719412"/>
    </source>
</evidence>
<reference evidence="3" key="1">
    <citation type="journal article" date="2020" name="J Insects Food Feed">
        <title>The yellow mealworm (Tenebrio molitor) genome: a resource for the emerging insects as food and feed industry.</title>
        <authorList>
            <person name="Eriksson T."/>
            <person name="Andere A."/>
            <person name="Kelstrup H."/>
            <person name="Emery V."/>
            <person name="Picard C."/>
        </authorList>
    </citation>
    <scope>NUCLEOTIDE SEQUENCE</scope>
    <source>
        <strain evidence="3">Stoneville</strain>
        <tissue evidence="3">Whole head</tissue>
    </source>
</reference>
<keyword evidence="4" id="KW-1185">Reference proteome</keyword>
<gene>
    <name evidence="3" type="ORF">GEV33_007861</name>
</gene>
<dbReference type="Proteomes" id="UP000719412">
    <property type="component" value="Unassembled WGS sequence"/>
</dbReference>
<dbReference type="InterPro" id="IPR000477">
    <property type="entry name" value="RT_dom"/>
</dbReference>
<feature type="compositionally biased region" description="Basic and acidic residues" evidence="1">
    <location>
        <begin position="982"/>
        <end position="995"/>
    </location>
</feature>
<dbReference type="GO" id="GO:0003676">
    <property type="term" value="F:nucleic acid binding"/>
    <property type="evidence" value="ECO:0007669"/>
    <property type="project" value="InterPro"/>
</dbReference>
<dbReference type="InterPro" id="IPR012337">
    <property type="entry name" value="RNaseH-like_sf"/>
</dbReference>
<dbReference type="SUPFAM" id="SSF53098">
    <property type="entry name" value="Ribonuclease H-like"/>
    <property type="match status" value="1"/>
</dbReference>
<evidence type="ECO:0000313" key="3">
    <source>
        <dbReference type="EMBL" id="KAH0814930.1"/>
    </source>
</evidence>